<reference evidence="2" key="1">
    <citation type="submission" date="2018-05" db="EMBL/GenBank/DDBJ databases">
        <authorList>
            <person name="Lanie J.A."/>
            <person name="Ng W.-L."/>
            <person name="Kazmierczak K.M."/>
            <person name="Andrzejewski T.M."/>
            <person name="Davidsen T.M."/>
            <person name="Wayne K.J."/>
            <person name="Tettelin H."/>
            <person name="Glass J.I."/>
            <person name="Rusch D."/>
            <person name="Podicherti R."/>
            <person name="Tsui H.-C.T."/>
            <person name="Winkler M.E."/>
        </authorList>
    </citation>
    <scope>NUCLEOTIDE SEQUENCE</scope>
</reference>
<dbReference type="EMBL" id="UINC01077255">
    <property type="protein sequence ID" value="SVC17219.1"/>
    <property type="molecule type" value="Genomic_DNA"/>
</dbReference>
<protein>
    <submittedName>
        <fullName evidence="2">Uncharacterized protein</fullName>
    </submittedName>
</protein>
<feature type="transmembrane region" description="Helical" evidence="1">
    <location>
        <begin position="53"/>
        <end position="75"/>
    </location>
</feature>
<gene>
    <name evidence="2" type="ORF">METZ01_LOCUS270073</name>
</gene>
<feature type="transmembrane region" description="Helical" evidence="1">
    <location>
        <begin position="81"/>
        <end position="100"/>
    </location>
</feature>
<organism evidence="2">
    <name type="scientific">marine metagenome</name>
    <dbReference type="NCBI Taxonomy" id="408172"/>
    <lineage>
        <taxon>unclassified sequences</taxon>
        <taxon>metagenomes</taxon>
        <taxon>ecological metagenomes</taxon>
    </lineage>
</organism>
<keyword evidence="1" id="KW-0472">Membrane</keyword>
<keyword evidence="1" id="KW-1133">Transmembrane helix</keyword>
<keyword evidence="1" id="KW-0812">Transmembrane</keyword>
<name>A0A382JZF8_9ZZZZ</name>
<dbReference type="AlphaFoldDB" id="A0A382JZF8"/>
<evidence type="ECO:0000313" key="2">
    <source>
        <dbReference type="EMBL" id="SVC17219.1"/>
    </source>
</evidence>
<feature type="transmembrane region" description="Helical" evidence="1">
    <location>
        <begin position="20"/>
        <end position="41"/>
    </location>
</feature>
<evidence type="ECO:0000256" key="1">
    <source>
        <dbReference type="SAM" id="Phobius"/>
    </source>
</evidence>
<sequence>MEHAHELPEFLHFLEEIDILRGFVFGFTHTLIPLIGFYFGWSINRLLKIISNGYVAGILGVVLAHVIADFIAATLDPHLKSAAFGIVIGGLLPLIAVPFMERYVTKSRYHIVAGDHEDIKKDLDDHHH</sequence>
<accession>A0A382JZF8</accession>
<proteinExistence type="predicted"/>